<sequence length="185" mass="19173">MTRLVLLNGLPGVGKSTLAAAWAARRPGTLSLDIDVVRALISGPPGDTAGPARSLGLVMAVEHLRAGHDVVVPQLVARPEQVRRFAEAAEAASARWTHVLVEAPRGVVAERLRRDAAAHRGDLGAALTDAYAEGLREVARTPGVLRLVNDDLARAVAALEVLVEAGVTPGGSAGQSPSRGRGTVR</sequence>
<organism evidence="1 2">
    <name type="scientific">Promicromonospora kroppenstedtii</name>
    <dbReference type="NCBI Taxonomy" id="440482"/>
    <lineage>
        <taxon>Bacteria</taxon>
        <taxon>Bacillati</taxon>
        <taxon>Actinomycetota</taxon>
        <taxon>Actinomycetes</taxon>
        <taxon>Micrococcales</taxon>
        <taxon>Promicromonosporaceae</taxon>
        <taxon>Promicromonospora</taxon>
    </lineage>
</organism>
<gene>
    <name evidence="1" type="ORF">ACH47X_02510</name>
</gene>
<reference evidence="1 2" key="1">
    <citation type="submission" date="2024-10" db="EMBL/GenBank/DDBJ databases">
        <title>The Natural Products Discovery Center: Release of the First 8490 Sequenced Strains for Exploring Actinobacteria Biosynthetic Diversity.</title>
        <authorList>
            <person name="Kalkreuter E."/>
            <person name="Kautsar S.A."/>
            <person name="Yang D."/>
            <person name="Bader C.D."/>
            <person name="Teijaro C.N."/>
            <person name="Fluegel L."/>
            <person name="Davis C.M."/>
            <person name="Simpson J.R."/>
            <person name="Lauterbach L."/>
            <person name="Steele A.D."/>
            <person name="Gui C."/>
            <person name="Meng S."/>
            <person name="Li G."/>
            <person name="Viehrig K."/>
            <person name="Ye F."/>
            <person name="Su P."/>
            <person name="Kiefer A.F."/>
            <person name="Nichols A."/>
            <person name="Cepeda A.J."/>
            <person name="Yan W."/>
            <person name="Fan B."/>
            <person name="Jiang Y."/>
            <person name="Adhikari A."/>
            <person name="Zheng C.-J."/>
            <person name="Schuster L."/>
            <person name="Cowan T.M."/>
            <person name="Smanski M.J."/>
            <person name="Chevrette M.G."/>
            <person name="De Carvalho L.P.S."/>
            <person name="Shen B."/>
        </authorList>
    </citation>
    <scope>NUCLEOTIDE SEQUENCE [LARGE SCALE GENOMIC DNA]</scope>
    <source>
        <strain evidence="1 2">NPDC019481</strain>
    </source>
</reference>
<dbReference type="RefSeq" id="WP_397401066.1">
    <property type="nucleotide sequence ID" value="NZ_JBIRYI010000001.1"/>
</dbReference>
<evidence type="ECO:0000313" key="1">
    <source>
        <dbReference type="EMBL" id="MFI2485749.1"/>
    </source>
</evidence>
<evidence type="ECO:0000313" key="2">
    <source>
        <dbReference type="Proteomes" id="UP001611580"/>
    </source>
</evidence>
<dbReference type="InterPro" id="IPR027417">
    <property type="entry name" value="P-loop_NTPase"/>
</dbReference>
<dbReference type="CDD" id="cd01983">
    <property type="entry name" value="SIMIBI"/>
    <property type="match status" value="1"/>
</dbReference>
<dbReference type="Proteomes" id="UP001611580">
    <property type="component" value="Unassembled WGS sequence"/>
</dbReference>
<protein>
    <submittedName>
        <fullName evidence="1">AAA family ATPase</fullName>
    </submittedName>
</protein>
<dbReference type="Pfam" id="PF13671">
    <property type="entry name" value="AAA_33"/>
    <property type="match status" value="1"/>
</dbReference>
<proteinExistence type="predicted"/>
<keyword evidence="2" id="KW-1185">Reference proteome</keyword>
<dbReference type="SUPFAM" id="SSF52540">
    <property type="entry name" value="P-loop containing nucleoside triphosphate hydrolases"/>
    <property type="match status" value="1"/>
</dbReference>
<dbReference type="Gene3D" id="3.40.50.300">
    <property type="entry name" value="P-loop containing nucleotide triphosphate hydrolases"/>
    <property type="match status" value="1"/>
</dbReference>
<comment type="caution">
    <text evidence="1">The sequence shown here is derived from an EMBL/GenBank/DDBJ whole genome shotgun (WGS) entry which is preliminary data.</text>
</comment>
<dbReference type="EMBL" id="JBIRYI010000001">
    <property type="protein sequence ID" value="MFI2485749.1"/>
    <property type="molecule type" value="Genomic_DNA"/>
</dbReference>
<accession>A0ABW7XER2</accession>
<name>A0ABW7XER2_9MICO</name>